<keyword evidence="1" id="KW-0479">Metal-binding</keyword>
<dbReference type="Pfam" id="PF01557">
    <property type="entry name" value="FAA_hydrolase"/>
    <property type="match status" value="1"/>
</dbReference>
<dbReference type="AlphaFoldDB" id="A0A1C6UQ94"/>
<gene>
    <name evidence="4" type="ORF">GA0070617_3120</name>
</gene>
<dbReference type="GO" id="GO:0046872">
    <property type="term" value="F:metal ion binding"/>
    <property type="evidence" value="ECO:0007669"/>
    <property type="project" value="UniProtKB-KW"/>
</dbReference>
<dbReference type="InterPro" id="IPR036663">
    <property type="entry name" value="Fumarylacetoacetase_C_sf"/>
</dbReference>
<evidence type="ECO:0000313" key="4">
    <source>
        <dbReference type="EMBL" id="SCL56009.1"/>
    </source>
</evidence>
<dbReference type="PANTHER" id="PTHR11820">
    <property type="entry name" value="ACYLPYRUVASE"/>
    <property type="match status" value="1"/>
</dbReference>
<dbReference type="SUPFAM" id="SSF56529">
    <property type="entry name" value="FAH"/>
    <property type="match status" value="1"/>
</dbReference>
<evidence type="ECO:0000313" key="5">
    <source>
        <dbReference type="Proteomes" id="UP000198937"/>
    </source>
</evidence>
<organism evidence="4 5">
    <name type="scientific">Micromonospora yangpuensis</name>
    <dbReference type="NCBI Taxonomy" id="683228"/>
    <lineage>
        <taxon>Bacteria</taxon>
        <taxon>Bacillati</taxon>
        <taxon>Actinomycetota</taxon>
        <taxon>Actinomycetes</taxon>
        <taxon>Micromonosporales</taxon>
        <taxon>Micromonosporaceae</taxon>
        <taxon>Micromonospora</taxon>
    </lineage>
</organism>
<evidence type="ECO:0000256" key="1">
    <source>
        <dbReference type="ARBA" id="ARBA00022723"/>
    </source>
</evidence>
<evidence type="ECO:0000259" key="3">
    <source>
        <dbReference type="Pfam" id="PF01557"/>
    </source>
</evidence>
<sequence length="280" mass="29738">MRLARVGESGATQIVVGRHDAWFRLTSISGYESVTRLADIVGVPQLRAIAAAVDDQVDRLETVEVDLAVAGAIADADADIWGAGLNYRHHSEDLNTSQPASGPGSYLRPSGTLVGNGGTIELPRQSTRVTAEAELGLVVGRTAKNVSREDWRSVVAGVTAVVDMTAEDVIRENPRYIPWAKGFDTFCSLGPVLVGLDEFGDDLLQSLQITTVRNGEKIASATPADMKYDLGYLVEYFSAGRTLRPGTVICTGTPGAAVINPGDTVQAVVEHVGTLTHPVR</sequence>
<feature type="domain" description="Fumarylacetoacetase-like C-terminal" evidence="3">
    <location>
        <begin position="80"/>
        <end position="279"/>
    </location>
</feature>
<dbReference type="EMBL" id="FMIA01000002">
    <property type="protein sequence ID" value="SCL56009.1"/>
    <property type="molecule type" value="Genomic_DNA"/>
</dbReference>
<evidence type="ECO:0000256" key="2">
    <source>
        <dbReference type="SAM" id="MobiDB-lite"/>
    </source>
</evidence>
<dbReference type="RefSeq" id="WP_091438234.1">
    <property type="nucleotide sequence ID" value="NZ_BMMJ01000005.1"/>
</dbReference>
<proteinExistence type="predicted"/>
<dbReference type="InterPro" id="IPR011234">
    <property type="entry name" value="Fumarylacetoacetase-like_C"/>
</dbReference>
<protein>
    <submittedName>
        <fullName evidence="4">2-keto-4-pentenoate hydratase/2-oxohepta-3-ene-1,7-dioic acid hydratase (Catechol pathway)</fullName>
    </submittedName>
</protein>
<name>A0A1C6UQ94_9ACTN</name>
<feature type="region of interest" description="Disordered" evidence="2">
    <location>
        <begin position="92"/>
        <end position="119"/>
    </location>
</feature>
<dbReference type="Gene3D" id="3.90.850.10">
    <property type="entry name" value="Fumarylacetoacetase-like, C-terminal domain"/>
    <property type="match status" value="1"/>
</dbReference>
<dbReference type="PANTHER" id="PTHR11820:SF7">
    <property type="entry name" value="ACYLPYRUVASE FAHD1, MITOCHONDRIAL"/>
    <property type="match status" value="1"/>
</dbReference>
<dbReference type="OrthoDB" id="9805307at2"/>
<reference evidence="4 5" key="1">
    <citation type="submission" date="2016-06" db="EMBL/GenBank/DDBJ databases">
        <authorList>
            <person name="Kjaerup R.B."/>
            <person name="Dalgaard T.S."/>
            <person name="Juul-Madsen H.R."/>
        </authorList>
    </citation>
    <scope>NUCLEOTIDE SEQUENCE [LARGE SCALE GENOMIC DNA]</scope>
    <source>
        <strain evidence="4 5">DSM 45577</strain>
    </source>
</reference>
<dbReference type="Proteomes" id="UP000198937">
    <property type="component" value="Unassembled WGS sequence"/>
</dbReference>
<dbReference type="GO" id="GO:0018773">
    <property type="term" value="F:acetylpyruvate hydrolase activity"/>
    <property type="evidence" value="ECO:0007669"/>
    <property type="project" value="TreeGrafter"/>
</dbReference>
<accession>A0A1C6UQ94</accession>
<dbReference type="STRING" id="683228.GA0070617_3120"/>
<keyword evidence="5" id="KW-1185">Reference proteome</keyword>